<dbReference type="OrthoDB" id="9784685at2"/>
<evidence type="ECO:0000256" key="1">
    <source>
        <dbReference type="ARBA" id="ARBA00009477"/>
    </source>
</evidence>
<dbReference type="PANTHER" id="PTHR30469">
    <property type="entry name" value="MULTIDRUG RESISTANCE PROTEIN MDTA"/>
    <property type="match status" value="1"/>
</dbReference>
<dbReference type="Gene3D" id="1.10.287.470">
    <property type="entry name" value="Helix hairpin bin"/>
    <property type="match status" value="1"/>
</dbReference>
<dbReference type="GO" id="GO:0015562">
    <property type="term" value="F:efflux transmembrane transporter activity"/>
    <property type="evidence" value="ECO:0007669"/>
    <property type="project" value="TreeGrafter"/>
</dbReference>
<gene>
    <name evidence="3" type="ORF">TBC1_111481</name>
</gene>
<dbReference type="NCBIfam" id="TIGR01730">
    <property type="entry name" value="RND_mfp"/>
    <property type="match status" value="1"/>
</dbReference>
<accession>A0A0S7C2B7</accession>
<keyword evidence="4" id="KW-1185">Reference proteome</keyword>
<proteinExistence type="inferred from homology"/>
<dbReference type="Proteomes" id="UP000053091">
    <property type="component" value="Unassembled WGS sequence"/>
</dbReference>
<evidence type="ECO:0000313" key="4">
    <source>
        <dbReference type="Proteomes" id="UP000053091"/>
    </source>
</evidence>
<dbReference type="InterPro" id="IPR006143">
    <property type="entry name" value="RND_pump_MFP"/>
</dbReference>
<dbReference type="InterPro" id="IPR058625">
    <property type="entry name" value="MdtA-like_BSH"/>
</dbReference>
<comment type="similarity">
    <text evidence="1">Belongs to the membrane fusion protein (MFP) (TC 8.A.1) family.</text>
</comment>
<dbReference type="PANTHER" id="PTHR30469:SF15">
    <property type="entry name" value="HLYD FAMILY OF SECRETION PROTEINS"/>
    <property type="match status" value="1"/>
</dbReference>
<dbReference type="EMBL" id="DF968182">
    <property type="protein sequence ID" value="GAP43328.1"/>
    <property type="molecule type" value="Genomic_DNA"/>
</dbReference>
<dbReference type="SUPFAM" id="SSF111369">
    <property type="entry name" value="HlyD-like secretion proteins"/>
    <property type="match status" value="1"/>
</dbReference>
<dbReference type="Gene3D" id="2.40.50.100">
    <property type="match status" value="1"/>
</dbReference>
<dbReference type="Gene3D" id="2.40.420.20">
    <property type="match status" value="1"/>
</dbReference>
<evidence type="ECO:0000313" key="3">
    <source>
        <dbReference type="EMBL" id="GAP43328.1"/>
    </source>
</evidence>
<dbReference type="Gene3D" id="2.40.30.170">
    <property type="match status" value="1"/>
</dbReference>
<dbReference type="STRING" id="1678841.TBC1_111481"/>
<sequence>MPAGPICISTADFSISGILFKTRLRSSRNFAFSMLINHKNMTSIRSIASICLFPGLLAGCSGISQKPEEIVRSVKVETVVPADSLLEKSFPGIITGGGEINLAFRVAGPIAQIAVKEGDFVRTGQLIARIDPRDYEVQLQAAQAQYDQVKAEAGRVTELHNRQSVAGNDYDKAVAGERMVTAKLKNAKDQLNDTRLLAPSQGYIQKINFSVNELIDAGMPLATLLDAGQFRVETDIPASLYLRRDEIVSYTGIQPNLPENQFKLKLLSFSKKASHNQLYKLQLAMDSEARSKLAAGMDIEVKILQKISEGSQLCVSLSALFNRDGKTYVWIYQPGTQTVTSREVTTGKLTGDGRIRISGGLKPEEQVVVAGVSLLSENQKVVPVEPVSETNAGGML</sequence>
<organism evidence="3">
    <name type="scientific">Lentimicrobium saccharophilum</name>
    <dbReference type="NCBI Taxonomy" id="1678841"/>
    <lineage>
        <taxon>Bacteria</taxon>
        <taxon>Pseudomonadati</taxon>
        <taxon>Bacteroidota</taxon>
        <taxon>Bacteroidia</taxon>
        <taxon>Bacteroidales</taxon>
        <taxon>Lentimicrobiaceae</taxon>
        <taxon>Lentimicrobium</taxon>
    </lineage>
</organism>
<dbReference type="AlphaFoldDB" id="A0A0S7C2B7"/>
<protein>
    <submittedName>
        <fullName evidence="3">RND family efflux transporter, MFP subunit</fullName>
    </submittedName>
</protein>
<feature type="domain" description="Multidrug resistance protein MdtA-like barrel-sandwich hybrid" evidence="2">
    <location>
        <begin position="104"/>
        <end position="224"/>
    </location>
</feature>
<reference evidence="3" key="1">
    <citation type="journal article" date="2015" name="Genome Announc.">
        <title>Draft Genome Sequence of Bacteroidales Strain TBC1, a Novel Isolate from a Methanogenic Wastewater Treatment System.</title>
        <authorList>
            <person name="Tourlousse D.M."/>
            <person name="Matsuura N."/>
            <person name="Sun L."/>
            <person name="Toyonaga M."/>
            <person name="Kuroda K."/>
            <person name="Ohashi A."/>
            <person name="Cruz R."/>
            <person name="Yamaguchi T."/>
            <person name="Sekiguchi Y."/>
        </authorList>
    </citation>
    <scope>NUCLEOTIDE SEQUENCE [LARGE SCALE GENOMIC DNA]</scope>
    <source>
        <strain evidence="3">TBC1</strain>
    </source>
</reference>
<dbReference type="GO" id="GO:1990281">
    <property type="term" value="C:efflux pump complex"/>
    <property type="evidence" value="ECO:0007669"/>
    <property type="project" value="TreeGrafter"/>
</dbReference>
<dbReference type="Pfam" id="PF25917">
    <property type="entry name" value="BSH_RND"/>
    <property type="match status" value="1"/>
</dbReference>
<evidence type="ECO:0000259" key="2">
    <source>
        <dbReference type="Pfam" id="PF25917"/>
    </source>
</evidence>
<name>A0A0S7C2B7_9BACT</name>